<reference evidence="1 2" key="2">
    <citation type="journal article" date="2017" name="Front. Plant Sci.">
        <title>Gene Classification and Mining of Molecular Markers Useful in Red Clover (Trifolium pratense) Breeding.</title>
        <authorList>
            <person name="Istvanek J."/>
            <person name="Dluhosova J."/>
            <person name="Dluhos P."/>
            <person name="Patkova L."/>
            <person name="Nedelnik J."/>
            <person name="Repkova J."/>
        </authorList>
    </citation>
    <scope>NUCLEOTIDE SEQUENCE [LARGE SCALE GENOMIC DNA]</scope>
    <source>
        <strain evidence="2">cv. Tatra</strain>
        <tissue evidence="1">Young leaves</tissue>
    </source>
</reference>
<reference evidence="1 2" key="1">
    <citation type="journal article" date="2014" name="Am. J. Bot.">
        <title>Genome assembly and annotation for red clover (Trifolium pratense; Fabaceae).</title>
        <authorList>
            <person name="Istvanek J."/>
            <person name="Jaros M."/>
            <person name="Krenek A."/>
            <person name="Repkova J."/>
        </authorList>
    </citation>
    <scope>NUCLEOTIDE SEQUENCE [LARGE SCALE GENOMIC DNA]</scope>
    <source>
        <strain evidence="2">cv. Tatra</strain>
        <tissue evidence="1">Young leaves</tissue>
    </source>
</reference>
<dbReference type="AlphaFoldDB" id="A0A2K3PAD8"/>
<dbReference type="Gene3D" id="2.40.70.10">
    <property type="entry name" value="Acid Proteases"/>
    <property type="match status" value="1"/>
</dbReference>
<dbReference type="InterPro" id="IPR021109">
    <property type="entry name" value="Peptidase_aspartic_dom_sf"/>
</dbReference>
<evidence type="ECO:0000313" key="1">
    <source>
        <dbReference type="EMBL" id="PNY12252.1"/>
    </source>
</evidence>
<protein>
    <recommendedName>
        <fullName evidence="3">Retrotransposon-related protein</fullName>
    </recommendedName>
</protein>
<dbReference type="EMBL" id="ASHM01005148">
    <property type="protein sequence ID" value="PNY12252.1"/>
    <property type="molecule type" value="Genomic_DNA"/>
</dbReference>
<sequence length="208" mass="22952">MDGGSTLNFIQTQVAHKLGLPHLPSTPLKVIVGNGEELSSTQVCKGVQLEMQGHVFVIDFYALNLCGHDIVLGTPWLKTLGLVLMDYNSLKMNFTHNSALVEICGEIEPPAADISYNQLKKLIATEPMAQFFSLSTIHCKLASSSTDITAHANPLIASPWLTLVKNFVRALQRPLLTSENYMLSRLLLSVGANISWDTFLLFRQITRV</sequence>
<dbReference type="Pfam" id="PF08284">
    <property type="entry name" value="RVP_2"/>
    <property type="match status" value="1"/>
</dbReference>
<gene>
    <name evidence="1" type="ORF">L195_g008878</name>
</gene>
<name>A0A2K3PAD8_TRIPR</name>
<accession>A0A2K3PAD8</accession>
<proteinExistence type="predicted"/>
<dbReference type="CDD" id="cd00303">
    <property type="entry name" value="retropepsin_like"/>
    <property type="match status" value="1"/>
</dbReference>
<evidence type="ECO:0008006" key="3">
    <source>
        <dbReference type="Google" id="ProtNLM"/>
    </source>
</evidence>
<organism evidence="1 2">
    <name type="scientific">Trifolium pratense</name>
    <name type="common">Red clover</name>
    <dbReference type="NCBI Taxonomy" id="57577"/>
    <lineage>
        <taxon>Eukaryota</taxon>
        <taxon>Viridiplantae</taxon>
        <taxon>Streptophyta</taxon>
        <taxon>Embryophyta</taxon>
        <taxon>Tracheophyta</taxon>
        <taxon>Spermatophyta</taxon>
        <taxon>Magnoliopsida</taxon>
        <taxon>eudicotyledons</taxon>
        <taxon>Gunneridae</taxon>
        <taxon>Pentapetalae</taxon>
        <taxon>rosids</taxon>
        <taxon>fabids</taxon>
        <taxon>Fabales</taxon>
        <taxon>Fabaceae</taxon>
        <taxon>Papilionoideae</taxon>
        <taxon>50 kb inversion clade</taxon>
        <taxon>NPAAA clade</taxon>
        <taxon>Hologalegina</taxon>
        <taxon>IRL clade</taxon>
        <taxon>Trifolieae</taxon>
        <taxon>Trifolium</taxon>
    </lineage>
</organism>
<comment type="caution">
    <text evidence="1">The sequence shown here is derived from an EMBL/GenBank/DDBJ whole genome shotgun (WGS) entry which is preliminary data.</text>
</comment>
<dbReference type="SUPFAM" id="SSF50630">
    <property type="entry name" value="Acid proteases"/>
    <property type="match status" value="1"/>
</dbReference>
<evidence type="ECO:0000313" key="2">
    <source>
        <dbReference type="Proteomes" id="UP000236291"/>
    </source>
</evidence>
<dbReference type="Proteomes" id="UP000236291">
    <property type="component" value="Unassembled WGS sequence"/>
</dbReference>